<comment type="caution">
    <text evidence="2">The sequence shown here is derived from an EMBL/GenBank/DDBJ whole genome shotgun (WGS) entry which is preliminary data.</text>
</comment>
<feature type="signal peptide" evidence="1">
    <location>
        <begin position="1"/>
        <end position="23"/>
    </location>
</feature>
<keyword evidence="3" id="KW-1185">Reference proteome</keyword>
<gene>
    <name evidence="2" type="ORF">J4E00_03560</name>
</gene>
<evidence type="ECO:0000313" key="2">
    <source>
        <dbReference type="EMBL" id="MBO2008112.1"/>
    </source>
</evidence>
<organism evidence="2 3">
    <name type="scientific">Hymenobacter negativus</name>
    <dbReference type="NCBI Taxonomy" id="2795026"/>
    <lineage>
        <taxon>Bacteria</taxon>
        <taxon>Pseudomonadati</taxon>
        <taxon>Bacteroidota</taxon>
        <taxon>Cytophagia</taxon>
        <taxon>Cytophagales</taxon>
        <taxon>Hymenobacteraceae</taxon>
        <taxon>Hymenobacter</taxon>
    </lineage>
</organism>
<reference evidence="2 3" key="1">
    <citation type="submission" date="2021-03" db="EMBL/GenBank/DDBJ databases">
        <authorList>
            <person name="Kim M.K."/>
        </authorList>
    </citation>
    <scope>NUCLEOTIDE SEQUENCE [LARGE SCALE GENOMIC DNA]</scope>
    <source>
        <strain evidence="2 3">BT442</strain>
    </source>
</reference>
<evidence type="ECO:0000313" key="3">
    <source>
        <dbReference type="Proteomes" id="UP000664369"/>
    </source>
</evidence>
<protein>
    <submittedName>
        <fullName evidence="2">Uncharacterized protein</fullName>
    </submittedName>
</protein>
<accession>A0ABS3QA36</accession>
<name>A0ABS3QA36_9BACT</name>
<evidence type="ECO:0000256" key="1">
    <source>
        <dbReference type="SAM" id="SignalP"/>
    </source>
</evidence>
<dbReference type="RefSeq" id="WP_208173630.1">
    <property type="nucleotide sequence ID" value="NZ_JAGETZ010000001.1"/>
</dbReference>
<proteinExistence type="predicted"/>
<feature type="chain" id="PRO_5046582362" evidence="1">
    <location>
        <begin position="24"/>
        <end position="675"/>
    </location>
</feature>
<dbReference type="Proteomes" id="UP000664369">
    <property type="component" value="Unassembled WGS sequence"/>
</dbReference>
<sequence>MKSSFRLLALVAAGSLAGHRATAQSVGIGTTAPDAKSALEIRATDKGLLIPRLTQAQRLAITSPPQGLMVYQTDGSASGGAQTGFWYYVGTGGWVYLDAASGSGGLTLPYSGTASTIGSVFQITNSGGGIGLRGASASGQGVVGRVNGTGTGQGVVGVKGTTVPNIEDAGVVGLADADYAVYGASNSNSAVVATTNARGAGQAAVVGTAVNATSGTLAAGVSGSSNADDNSTGGVVGTNYGGGAAVGVLGQTSNGYGVRGTASAAGGYGVSGVATDSYGVTGTSSSGVGTYGISTSNSGVQGYSTSSYGVQGTTAAGASNGAGVFGSSTNGGVGVLGTTTTSSAVRGVASGSSGWGINGSASGNSGRALNGFASGTADGLVVQVSGTGRAGYFSQSNSASTGNAVEIITSGTNSAKAGLYIIHPNASSLGSNSYNRGLVVVDAGGNSILTANSDELTLAQQGSTPGVTLSPFGGAFYNLGNTASTPLVVSATAGSANNGAFSVSVMQGKAANFLGNVQVQGTLAKSGGSFKIDHPLDPENQYLYHSFVESPDMMNVYNGNITLNAQGEATVQLPDWFEALNRDFRYQLTPIGAAFTPYVLAEVAGNRFRIAGQPGGKVSWQVTGIRHDKWADENRIPVVEPKEPENRGKYLVPAAYGRPASQGIGYRSKPEAARR</sequence>
<keyword evidence="1" id="KW-0732">Signal</keyword>
<dbReference type="EMBL" id="JAGETZ010000001">
    <property type="protein sequence ID" value="MBO2008112.1"/>
    <property type="molecule type" value="Genomic_DNA"/>
</dbReference>